<dbReference type="SUPFAM" id="SSF56112">
    <property type="entry name" value="Protein kinase-like (PK-like)"/>
    <property type="match status" value="1"/>
</dbReference>
<evidence type="ECO:0000256" key="3">
    <source>
        <dbReference type="ARBA" id="ARBA00022741"/>
    </source>
</evidence>
<dbReference type="GeneID" id="17354180"/>
<dbReference type="EMBL" id="GL433846">
    <property type="protein sequence ID" value="EFN54968.1"/>
    <property type="molecule type" value="Genomic_DNA"/>
</dbReference>
<gene>
    <name evidence="9" type="ORF">CHLNCDRAFT_134744</name>
</gene>
<dbReference type="SMART" id="SM00220">
    <property type="entry name" value="S_TKc"/>
    <property type="match status" value="1"/>
</dbReference>
<dbReference type="InParanoid" id="E1ZGN8"/>
<keyword evidence="7" id="KW-0812">Transmembrane</keyword>
<keyword evidence="1" id="KW-0723">Serine/threonine-protein kinase</keyword>
<dbReference type="STRING" id="554065.E1ZGN8"/>
<dbReference type="InterPro" id="IPR011009">
    <property type="entry name" value="Kinase-like_dom_sf"/>
</dbReference>
<keyword evidence="2" id="KW-0808">Transferase</keyword>
<dbReference type="PANTHER" id="PTHR44329">
    <property type="entry name" value="SERINE/THREONINE-PROTEIN KINASE TNNI3K-RELATED"/>
    <property type="match status" value="1"/>
</dbReference>
<keyword evidence="4" id="KW-0418">Kinase</keyword>
<evidence type="ECO:0000313" key="9">
    <source>
        <dbReference type="EMBL" id="EFN54968.1"/>
    </source>
</evidence>
<dbReference type="AlphaFoldDB" id="E1ZGN8"/>
<keyword evidence="5 6" id="KW-0067">ATP-binding</keyword>
<protein>
    <recommendedName>
        <fullName evidence="8">Protein kinase domain-containing protein</fullName>
    </recommendedName>
</protein>
<dbReference type="RefSeq" id="XP_005847070.1">
    <property type="nucleotide sequence ID" value="XM_005847008.1"/>
</dbReference>
<keyword evidence="3 6" id="KW-0547">Nucleotide-binding</keyword>
<dbReference type="InterPro" id="IPR008271">
    <property type="entry name" value="Ser/Thr_kinase_AS"/>
</dbReference>
<dbReference type="Proteomes" id="UP000008141">
    <property type="component" value="Unassembled WGS sequence"/>
</dbReference>
<proteinExistence type="predicted"/>
<dbReference type="PROSITE" id="PS00107">
    <property type="entry name" value="PROTEIN_KINASE_ATP"/>
    <property type="match status" value="1"/>
</dbReference>
<feature type="binding site" evidence="6">
    <location>
        <position position="286"/>
    </location>
    <ligand>
        <name>ATP</name>
        <dbReference type="ChEBI" id="CHEBI:30616"/>
    </ligand>
</feature>
<dbReference type="InterPro" id="IPR001245">
    <property type="entry name" value="Ser-Thr/Tyr_kinase_cat_dom"/>
</dbReference>
<name>E1ZGN8_CHLVA</name>
<dbReference type="InterPro" id="IPR017441">
    <property type="entry name" value="Protein_kinase_ATP_BS"/>
</dbReference>
<keyword evidence="10" id="KW-1185">Reference proteome</keyword>
<dbReference type="PROSITE" id="PS50011">
    <property type="entry name" value="PROTEIN_KINASE_DOM"/>
    <property type="match status" value="1"/>
</dbReference>
<organism evidence="10">
    <name type="scientific">Chlorella variabilis</name>
    <name type="common">Green alga</name>
    <dbReference type="NCBI Taxonomy" id="554065"/>
    <lineage>
        <taxon>Eukaryota</taxon>
        <taxon>Viridiplantae</taxon>
        <taxon>Chlorophyta</taxon>
        <taxon>core chlorophytes</taxon>
        <taxon>Trebouxiophyceae</taxon>
        <taxon>Chlorellales</taxon>
        <taxon>Chlorellaceae</taxon>
        <taxon>Chlorella clade</taxon>
        <taxon>Chlorella</taxon>
    </lineage>
</organism>
<feature type="domain" description="Protein kinase" evidence="8">
    <location>
        <begin position="259"/>
        <end position="509"/>
    </location>
</feature>
<dbReference type="GO" id="GO:0005524">
    <property type="term" value="F:ATP binding"/>
    <property type="evidence" value="ECO:0007669"/>
    <property type="project" value="UniProtKB-UniRule"/>
</dbReference>
<evidence type="ECO:0000256" key="4">
    <source>
        <dbReference type="ARBA" id="ARBA00022777"/>
    </source>
</evidence>
<dbReference type="Gene3D" id="1.10.510.10">
    <property type="entry name" value="Transferase(Phosphotransferase) domain 1"/>
    <property type="match status" value="1"/>
</dbReference>
<dbReference type="OrthoDB" id="2013833at2759"/>
<dbReference type="PANTHER" id="PTHR44329:SF214">
    <property type="entry name" value="PROTEIN KINASE DOMAIN-CONTAINING PROTEIN"/>
    <property type="match status" value="1"/>
</dbReference>
<evidence type="ECO:0000313" key="10">
    <source>
        <dbReference type="Proteomes" id="UP000008141"/>
    </source>
</evidence>
<evidence type="ECO:0000256" key="6">
    <source>
        <dbReference type="PROSITE-ProRule" id="PRU10141"/>
    </source>
</evidence>
<dbReference type="FunCoup" id="E1ZGN8">
    <property type="interactions" value="545"/>
</dbReference>
<accession>E1ZGN8</accession>
<evidence type="ECO:0000256" key="1">
    <source>
        <dbReference type="ARBA" id="ARBA00022527"/>
    </source>
</evidence>
<evidence type="ECO:0000256" key="5">
    <source>
        <dbReference type="ARBA" id="ARBA00022840"/>
    </source>
</evidence>
<dbReference type="KEGG" id="cvr:CHLNCDRAFT_134744"/>
<evidence type="ECO:0000259" key="8">
    <source>
        <dbReference type="PROSITE" id="PS50011"/>
    </source>
</evidence>
<evidence type="ECO:0000256" key="7">
    <source>
        <dbReference type="SAM" id="Phobius"/>
    </source>
</evidence>
<sequence>MSNAELLPPGQSAPANDSTVTFLPSAALYVKNEQQASGSALSGAAIAAIAVASVVAAAAVVAAGLLLLRQERRRQRLHGKLDGADAAVKLGSEASGVLASGGDHQGSRDLEGAGSAGIVSAASHGQAATSGASQAAGSGGVVVLRSVQVPPSRASTFAVPHPWLAHPPSLPGTSAPATPAIPGPCPPIPLSDLAKQLEALSFSSGSGSGSSSNFSRWAVGVADAEVAGQGPHLILADLPPNLREWVIDPAAIEFLRSPDGRLLELGAGASGRVYKAVYRGEPVAAKVMEIGSSPSSQREFVTEAVALVTLRHPNVVGFYGVALLAGKGVLVMEYCEGRDLSSALQLRAPGTNDRIYGWYRRGWRCAWDASKALNHLHSKHVTHMDLKSGNTLLTSRGPGGTAKLADVALSRMQTRTFLSDVPMVGTFAWVAPEVLMDGQNCTVAIDIYSFGVLLWEIITGDRPVRGHMRQPRVPEECPQEAADLMQACVQLNPAERPNAQQLMQRLEKMQPPSALRGGSR</sequence>
<evidence type="ECO:0000256" key="2">
    <source>
        <dbReference type="ARBA" id="ARBA00022679"/>
    </source>
</evidence>
<feature type="transmembrane region" description="Helical" evidence="7">
    <location>
        <begin position="44"/>
        <end position="68"/>
    </location>
</feature>
<reference evidence="9 10" key="1">
    <citation type="journal article" date="2010" name="Plant Cell">
        <title>The Chlorella variabilis NC64A genome reveals adaptation to photosymbiosis, coevolution with viruses, and cryptic sex.</title>
        <authorList>
            <person name="Blanc G."/>
            <person name="Duncan G."/>
            <person name="Agarkova I."/>
            <person name="Borodovsky M."/>
            <person name="Gurnon J."/>
            <person name="Kuo A."/>
            <person name="Lindquist E."/>
            <person name="Lucas S."/>
            <person name="Pangilinan J."/>
            <person name="Polle J."/>
            <person name="Salamov A."/>
            <person name="Terry A."/>
            <person name="Yamada T."/>
            <person name="Dunigan D.D."/>
            <person name="Grigoriev I.V."/>
            <person name="Claverie J.M."/>
            <person name="Van Etten J.L."/>
        </authorList>
    </citation>
    <scope>NUCLEOTIDE SEQUENCE [LARGE SCALE GENOMIC DNA]</scope>
    <source>
        <strain evidence="9 10">NC64A</strain>
    </source>
</reference>
<dbReference type="GO" id="GO:0004674">
    <property type="term" value="F:protein serine/threonine kinase activity"/>
    <property type="evidence" value="ECO:0007669"/>
    <property type="project" value="UniProtKB-KW"/>
</dbReference>
<keyword evidence="7" id="KW-0472">Membrane</keyword>
<dbReference type="eggNOG" id="KOG0192">
    <property type="taxonomic scope" value="Eukaryota"/>
</dbReference>
<dbReference type="InterPro" id="IPR051681">
    <property type="entry name" value="Ser/Thr_Kinases-Pseudokinases"/>
</dbReference>
<dbReference type="PROSITE" id="PS00108">
    <property type="entry name" value="PROTEIN_KINASE_ST"/>
    <property type="match status" value="1"/>
</dbReference>
<dbReference type="InterPro" id="IPR000719">
    <property type="entry name" value="Prot_kinase_dom"/>
</dbReference>
<dbReference type="Pfam" id="PF07714">
    <property type="entry name" value="PK_Tyr_Ser-Thr"/>
    <property type="match status" value="1"/>
</dbReference>
<keyword evidence="7" id="KW-1133">Transmembrane helix</keyword>